<reference evidence="2" key="2">
    <citation type="submission" date="2018-10" db="EMBL/GenBank/DDBJ databases">
        <authorList>
            <person name="Vincent A.T."/>
            <person name="Schiettekatte O."/>
            <person name="Bourhy P."/>
            <person name="Veyrier F.J."/>
            <person name="Picardeau M."/>
        </authorList>
    </citation>
    <scope>NUCLEOTIDE SEQUENCE</scope>
    <source>
        <strain evidence="2">201702407</strain>
    </source>
</reference>
<accession>A0A4R9L0W2</accession>
<sequence length="386" mass="45107">MEKKDLIKKYNLPSEVKFCVKCTVSNQRPRITFDEKGVCSACNFAEYKRKHIDWNLREKELHDLCNRYRKNNGEYDVIVPCSGGKDGSFVAHQLKYKYNMNPLTVTWAPLKATEIGRKNLDAFIASGFDNILGTPNGKVTRRLTHLAFQFLGDPFQPFIYGQTNFPLHMAVKYGVSLIMYGENGEVEYGGDMKNAFRPDRDIQDHDKHYFSGLPPEFWTEHGVSEVDLKPFVAPKFDDIKKNNTQIHFFGYYKFWDPQENFYYCKEHTGFSPNTERSEGTYSKYASLDDSIDGFHYYLSYIKFGIGRATSDAAHEIRDSKITREEGIALVQKYDGEFPKKYFKDFLEYCSITEDEFNEVIDSWRSDHIWKKQDDVWTLKKPVWAKD</sequence>
<keyword evidence="1" id="KW-0808">Transferase</keyword>
<gene>
    <name evidence="1" type="ORF">DLM78_10765</name>
    <name evidence="2" type="ORF">EHQ90_20000</name>
</gene>
<evidence type="ECO:0000313" key="2">
    <source>
        <dbReference type="EMBL" id="TGM09986.1"/>
    </source>
</evidence>
<evidence type="ECO:0000313" key="3">
    <source>
        <dbReference type="Proteomes" id="UP000266669"/>
    </source>
</evidence>
<keyword evidence="4" id="KW-1185">Reference proteome</keyword>
<dbReference type="EMBL" id="QHCS01000002">
    <property type="protein sequence ID" value="RHX86314.1"/>
    <property type="molecule type" value="Genomic_DNA"/>
</dbReference>
<dbReference type="Gene3D" id="3.40.50.620">
    <property type="entry name" value="HUPs"/>
    <property type="match status" value="1"/>
</dbReference>
<reference evidence="3" key="1">
    <citation type="submission" date="2018-05" db="EMBL/GenBank/DDBJ databases">
        <title>Leptospira yasudae sp. nov. and Leptospira stimsonii sp. nov., two pathogenic species of the genus Leptospira isolated from environmental sources.</title>
        <authorList>
            <person name="Casanovas-Massana A."/>
            <person name="Hamond C."/>
            <person name="Santos L.A."/>
            <person name="Hacker K.P."/>
            <person name="Balassiano I."/>
            <person name="Medeiros M.A."/>
            <person name="Reis M.G."/>
            <person name="Ko A.I."/>
            <person name="Wunder E.A."/>
        </authorList>
    </citation>
    <scope>NUCLEOTIDE SEQUENCE [LARGE SCALE GENOMIC DNA]</scope>
    <source>
        <strain evidence="3">AMB6-RJ</strain>
    </source>
</reference>
<comment type="caution">
    <text evidence="1">The sequence shown here is derived from an EMBL/GenBank/DDBJ whole genome shotgun (WGS) entry which is preliminary data.</text>
</comment>
<dbReference type="Proteomes" id="UP000297422">
    <property type="component" value="Unassembled WGS sequence"/>
</dbReference>
<name>A0A4R9L0W2_9LEPT</name>
<organism evidence="1 3">
    <name type="scientific">Leptospira stimsonii</name>
    <dbReference type="NCBI Taxonomy" id="2202203"/>
    <lineage>
        <taxon>Bacteria</taxon>
        <taxon>Pseudomonadati</taxon>
        <taxon>Spirochaetota</taxon>
        <taxon>Spirochaetia</taxon>
        <taxon>Leptospirales</taxon>
        <taxon>Leptospiraceae</taxon>
        <taxon>Leptospira</taxon>
    </lineage>
</organism>
<dbReference type="InterPro" id="IPR014729">
    <property type="entry name" value="Rossmann-like_a/b/a_fold"/>
</dbReference>
<dbReference type="InterPro" id="IPR020022">
    <property type="entry name" value="N-acetyl_sugar_amidoTrfase"/>
</dbReference>
<dbReference type="AlphaFoldDB" id="A0A4R9L0W2"/>
<protein>
    <submittedName>
        <fullName evidence="1">N-acetyl sugar amidotransferase</fullName>
    </submittedName>
</protein>
<dbReference type="NCBIfam" id="TIGR03573">
    <property type="entry name" value="WbuX"/>
    <property type="match status" value="1"/>
</dbReference>
<reference evidence="1" key="4">
    <citation type="journal article" date="2020" name="Int. J. Syst. Evol. Microbiol.">
        <title>Leptospira yasudae sp. nov. and Leptospira stimsonii sp. nov., two new species of the pathogenic group isolated from environmental sources.</title>
        <authorList>
            <person name="Casanovas-Massana A."/>
            <person name="Hamond C."/>
            <person name="Santos L.A."/>
            <person name="de Oliveira D."/>
            <person name="Hacker K.P."/>
            <person name="Balassiano I."/>
            <person name="Costa F."/>
            <person name="Medeiros M.A."/>
            <person name="Reis M.G."/>
            <person name="Ko A.I."/>
            <person name="Wunder E.A."/>
        </authorList>
    </citation>
    <scope>NUCLEOTIDE SEQUENCE</scope>
    <source>
        <strain evidence="1">AMB6-RJ</strain>
    </source>
</reference>
<evidence type="ECO:0000313" key="1">
    <source>
        <dbReference type="EMBL" id="RHX86314.1"/>
    </source>
</evidence>
<dbReference type="GO" id="GO:0016740">
    <property type="term" value="F:transferase activity"/>
    <property type="evidence" value="ECO:0007669"/>
    <property type="project" value="UniProtKB-KW"/>
</dbReference>
<evidence type="ECO:0000313" key="4">
    <source>
        <dbReference type="Proteomes" id="UP000297422"/>
    </source>
</evidence>
<dbReference type="Proteomes" id="UP000266669">
    <property type="component" value="Unassembled WGS sequence"/>
</dbReference>
<dbReference type="RefSeq" id="WP_118981908.1">
    <property type="nucleotide sequence ID" value="NZ_QHCS01000002.1"/>
</dbReference>
<dbReference type="EMBL" id="RQGT01000122">
    <property type="protein sequence ID" value="TGM09986.1"/>
    <property type="molecule type" value="Genomic_DNA"/>
</dbReference>
<dbReference type="SUPFAM" id="SSF52402">
    <property type="entry name" value="Adenine nucleotide alpha hydrolases-like"/>
    <property type="match status" value="2"/>
</dbReference>
<proteinExistence type="predicted"/>
<reference evidence="2" key="3">
    <citation type="journal article" date="2019" name="PLoS Negl. Trop. Dis.">
        <title>Revisiting the worldwide diversity of Leptospira species in the environment.</title>
        <authorList>
            <person name="Vincent A.T."/>
            <person name="Schiettekatte O."/>
            <person name="Bourhy P."/>
            <person name="Veyrier F.J."/>
            <person name="Picardeau M."/>
        </authorList>
    </citation>
    <scope>NUCLEOTIDE SEQUENCE</scope>
    <source>
        <strain evidence="2">201702407</strain>
    </source>
</reference>